<feature type="signal peptide" evidence="1">
    <location>
        <begin position="1"/>
        <end position="20"/>
    </location>
</feature>
<dbReference type="RefSeq" id="WP_084256732.1">
    <property type="nucleotide sequence ID" value="NZ_FWWV01000013.1"/>
</dbReference>
<proteinExistence type="predicted"/>
<dbReference type="PROSITE" id="PS51257">
    <property type="entry name" value="PROKAR_LIPOPROTEIN"/>
    <property type="match status" value="1"/>
</dbReference>
<organism evidence="2 3">
    <name type="scientific">Pasteurella testudinis DSM 23072</name>
    <dbReference type="NCBI Taxonomy" id="1122938"/>
    <lineage>
        <taxon>Bacteria</taxon>
        <taxon>Pseudomonadati</taxon>
        <taxon>Pseudomonadota</taxon>
        <taxon>Gammaproteobacteria</taxon>
        <taxon>Pasteurellales</taxon>
        <taxon>Pasteurellaceae</taxon>
        <taxon>Pasteurella</taxon>
    </lineage>
</organism>
<sequence length="187" mass="21849">MHFKSYLLLVFALLMTACSATEPSKTFRASEKVTFNGKTFQRGKMLDLVEMVRYVYNPNGDGSSREKVVLFFDRNQYGLSLQQRLELRQKSYQQSDNTLAEMTITDDTLYSQLVYRPSERFAYWGVEVAKGRNMADCGFLEFQYSYGVNGEKQAKAKENAFLQQRVYPKAHKILQQLQQQPWIWQCD</sequence>
<evidence type="ECO:0000313" key="2">
    <source>
        <dbReference type="EMBL" id="SMB83453.1"/>
    </source>
</evidence>
<name>A0A1W1UQZ2_9PAST</name>
<dbReference type="STRING" id="1122938.SAMN05660772_00585"/>
<protein>
    <recommendedName>
        <fullName evidence="4">Lipoprotein</fullName>
    </recommendedName>
</protein>
<keyword evidence="3" id="KW-1185">Reference proteome</keyword>
<dbReference type="AlphaFoldDB" id="A0A1W1UQZ2"/>
<feature type="chain" id="PRO_5012167353" description="Lipoprotein" evidence="1">
    <location>
        <begin position="21"/>
        <end position="187"/>
    </location>
</feature>
<evidence type="ECO:0000313" key="3">
    <source>
        <dbReference type="Proteomes" id="UP000192408"/>
    </source>
</evidence>
<reference evidence="3" key="1">
    <citation type="submission" date="2017-04" db="EMBL/GenBank/DDBJ databases">
        <authorList>
            <person name="Varghese N."/>
            <person name="Submissions S."/>
        </authorList>
    </citation>
    <scope>NUCLEOTIDE SEQUENCE [LARGE SCALE GENOMIC DNA]</scope>
    <source>
        <strain evidence="3">DSM 23072</strain>
    </source>
</reference>
<evidence type="ECO:0008006" key="4">
    <source>
        <dbReference type="Google" id="ProtNLM"/>
    </source>
</evidence>
<dbReference type="Proteomes" id="UP000192408">
    <property type="component" value="Unassembled WGS sequence"/>
</dbReference>
<gene>
    <name evidence="2" type="ORF">SAMN05660772_00585</name>
</gene>
<accession>A0A1W1UQZ2</accession>
<dbReference type="EMBL" id="FWWV01000013">
    <property type="protein sequence ID" value="SMB83453.1"/>
    <property type="molecule type" value="Genomic_DNA"/>
</dbReference>
<evidence type="ECO:0000256" key="1">
    <source>
        <dbReference type="SAM" id="SignalP"/>
    </source>
</evidence>
<keyword evidence="1" id="KW-0732">Signal</keyword>